<dbReference type="EMBL" id="WOTB01000045">
    <property type="protein sequence ID" value="NHN86682.1"/>
    <property type="molecule type" value="Genomic_DNA"/>
</dbReference>
<keyword evidence="2" id="KW-1133">Transmembrane helix</keyword>
<keyword evidence="4" id="KW-1185">Reference proteome</keyword>
<keyword evidence="2" id="KW-0472">Membrane</keyword>
<dbReference type="Proteomes" id="UP000635278">
    <property type="component" value="Unassembled WGS sequence"/>
</dbReference>
<evidence type="ECO:0000313" key="4">
    <source>
        <dbReference type="Proteomes" id="UP000635278"/>
    </source>
</evidence>
<evidence type="ECO:0000256" key="1">
    <source>
        <dbReference type="SAM" id="MobiDB-lite"/>
    </source>
</evidence>
<name>A0ABX0JV32_9PROT</name>
<gene>
    <name evidence="3" type="ORF">GOB93_18910</name>
</gene>
<comment type="caution">
    <text evidence="3">The sequence shown here is derived from an EMBL/GenBank/DDBJ whole genome shotgun (WGS) entry which is preliminary data.</text>
</comment>
<protein>
    <submittedName>
        <fullName evidence="3">Uncharacterized protein</fullName>
    </submittedName>
</protein>
<feature type="transmembrane region" description="Helical" evidence="2">
    <location>
        <begin position="26"/>
        <end position="47"/>
    </location>
</feature>
<evidence type="ECO:0000313" key="3">
    <source>
        <dbReference type="EMBL" id="NHN86682.1"/>
    </source>
</evidence>
<accession>A0ABX0JV32</accession>
<sequence length="66" mass="7104">MDDRERIFGASRNEPSGPQPPRLPGFTPFVIVAALLVVIWAVLAFVLPAPEHITPASAVLRQSVQG</sequence>
<keyword evidence="2" id="KW-0812">Transmembrane</keyword>
<dbReference type="RefSeq" id="WP_173585009.1">
    <property type="nucleotide sequence ID" value="NZ_WOTB01000045.1"/>
</dbReference>
<feature type="region of interest" description="Disordered" evidence="1">
    <location>
        <begin position="1"/>
        <end position="20"/>
    </location>
</feature>
<evidence type="ECO:0000256" key="2">
    <source>
        <dbReference type="SAM" id="Phobius"/>
    </source>
</evidence>
<organism evidence="3 4">
    <name type="scientific">Acetobacter musti</name>
    <dbReference type="NCBI Taxonomy" id="864732"/>
    <lineage>
        <taxon>Bacteria</taxon>
        <taxon>Pseudomonadati</taxon>
        <taxon>Pseudomonadota</taxon>
        <taxon>Alphaproteobacteria</taxon>
        <taxon>Acetobacterales</taxon>
        <taxon>Acetobacteraceae</taxon>
        <taxon>Acetobacter</taxon>
    </lineage>
</organism>
<proteinExistence type="predicted"/>
<reference evidence="3 4" key="1">
    <citation type="journal article" date="2020" name="Int. J. Syst. Evol. Microbiol.">
        <title>Novel acetic acid bacteria from cider fermentations: Acetobacter conturbans sp. nov. and Acetobacter fallax sp. nov.</title>
        <authorList>
            <person name="Sombolestani A.S."/>
            <person name="Cleenwerck I."/>
            <person name="Cnockaert M."/>
            <person name="Borremans W."/>
            <person name="Wieme A.D."/>
            <person name="De Vuyst L."/>
            <person name="Vandamme P."/>
        </authorList>
    </citation>
    <scope>NUCLEOTIDE SEQUENCE [LARGE SCALE GENOMIC DNA]</scope>
    <source>
        <strain evidence="3 4">LMG 30640</strain>
    </source>
</reference>